<feature type="non-terminal residue" evidence="2">
    <location>
        <position position="1"/>
    </location>
</feature>
<keyword evidence="3" id="KW-1185">Reference proteome</keyword>
<evidence type="ECO:0000256" key="1">
    <source>
        <dbReference type="SAM" id="MobiDB-lite"/>
    </source>
</evidence>
<evidence type="ECO:0000313" key="2">
    <source>
        <dbReference type="EMBL" id="RDY13422.1"/>
    </source>
</evidence>
<proteinExistence type="predicted"/>
<protein>
    <submittedName>
        <fullName evidence="2">Uncharacterized protein</fullName>
    </submittedName>
</protein>
<name>A0A371IEE2_MUCPR</name>
<sequence>MPESVGTIVWKATISARAESRAICSSAIRTCPECTSKTNRLSTTDSIISSTTVPTTTTTENASSRQFTISGRPDEAISN</sequence>
<accession>A0A371IEE2</accession>
<feature type="compositionally biased region" description="Low complexity" evidence="1">
    <location>
        <begin position="52"/>
        <end position="64"/>
    </location>
</feature>
<organism evidence="2 3">
    <name type="scientific">Mucuna pruriens</name>
    <name type="common">Velvet bean</name>
    <name type="synonym">Dolichos pruriens</name>
    <dbReference type="NCBI Taxonomy" id="157652"/>
    <lineage>
        <taxon>Eukaryota</taxon>
        <taxon>Viridiplantae</taxon>
        <taxon>Streptophyta</taxon>
        <taxon>Embryophyta</taxon>
        <taxon>Tracheophyta</taxon>
        <taxon>Spermatophyta</taxon>
        <taxon>Magnoliopsida</taxon>
        <taxon>eudicotyledons</taxon>
        <taxon>Gunneridae</taxon>
        <taxon>Pentapetalae</taxon>
        <taxon>rosids</taxon>
        <taxon>fabids</taxon>
        <taxon>Fabales</taxon>
        <taxon>Fabaceae</taxon>
        <taxon>Papilionoideae</taxon>
        <taxon>50 kb inversion clade</taxon>
        <taxon>NPAAA clade</taxon>
        <taxon>indigoferoid/millettioid clade</taxon>
        <taxon>Phaseoleae</taxon>
        <taxon>Mucuna</taxon>
    </lineage>
</organism>
<comment type="caution">
    <text evidence="2">The sequence shown here is derived from an EMBL/GenBank/DDBJ whole genome shotgun (WGS) entry which is preliminary data.</text>
</comment>
<dbReference type="EMBL" id="QJKJ01000281">
    <property type="protein sequence ID" value="RDY13422.1"/>
    <property type="molecule type" value="Genomic_DNA"/>
</dbReference>
<gene>
    <name evidence="2" type="ORF">CR513_01667</name>
</gene>
<reference evidence="2" key="1">
    <citation type="submission" date="2018-05" db="EMBL/GenBank/DDBJ databases">
        <title>Draft genome of Mucuna pruriens seed.</title>
        <authorList>
            <person name="Nnadi N.E."/>
            <person name="Vos R."/>
            <person name="Hasami M.H."/>
            <person name="Devisetty U.K."/>
            <person name="Aguiy J.C."/>
        </authorList>
    </citation>
    <scope>NUCLEOTIDE SEQUENCE [LARGE SCALE GENOMIC DNA]</scope>
    <source>
        <strain evidence="2">JCA_2017</strain>
    </source>
</reference>
<dbReference type="Proteomes" id="UP000257109">
    <property type="component" value="Unassembled WGS sequence"/>
</dbReference>
<evidence type="ECO:0000313" key="3">
    <source>
        <dbReference type="Proteomes" id="UP000257109"/>
    </source>
</evidence>
<feature type="region of interest" description="Disordered" evidence="1">
    <location>
        <begin position="52"/>
        <end position="79"/>
    </location>
</feature>
<dbReference type="AlphaFoldDB" id="A0A371IEE2"/>